<dbReference type="Gene3D" id="6.10.250.2080">
    <property type="match status" value="1"/>
</dbReference>
<dbReference type="Gene3D" id="3.40.1690.10">
    <property type="entry name" value="secretion proteins EscU"/>
    <property type="match status" value="1"/>
</dbReference>
<evidence type="ECO:0000256" key="3">
    <source>
        <dbReference type="SAM" id="Phobius"/>
    </source>
</evidence>
<feature type="transmembrane region" description="Helical" evidence="3">
    <location>
        <begin position="147"/>
        <end position="166"/>
    </location>
</feature>
<dbReference type="EMBL" id="FNPX01000001">
    <property type="protein sequence ID" value="SDY44543.1"/>
    <property type="molecule type" value="Genomic_DNA"/>
</dbReference>
<keyword evidence="4" id="KW-0969">Cilium</keyword>
<keyword evidence="3" id="KW-1133">Transmembrane helix</keyword>
<dbReference type="SUPFAM" id="SSF160544">
    <property type="entry name" value="EscU C-terminal domain-like"/>
    <property type="match status" value="1"/>
</dbReference>
<dbReference type="PANTHER" id="PTHR30531:SF12">
    <property type="entry name" value="FLAGELLAR BIOSYNTHETIC PROTEIN FLHB"/>
    <property type="match status" value="1"/>
</dbReference>
<feature type="compositionally biased region" description="Basic and acidic residues" evidence="2">
    <location>
        <begin position="224"/>
        <end position="241"/>
    </location>
</feature>
<feature type="region of interest" description="Disordered" evidence="2">
    <location>
        <begin position="1"/>
        <end position="23"/>
    </location>
</feature>
<comment type="similarity">
    <text evidence="1">Belongs to the type III secretion exporter family.</text>
</comment>
<evidence type="ECO:0000313" key="5">
    <source>
        <dbReference type="Proteomes" id="UP000198914"/>
    </source>
</evidence>
<name>A0A1H3JX81_9RHOB</name>
<dbReference type="RefSeq" id="WP_092641655.1">
    <property type="nucleotide sequence ID" value="NZ_FNPX01000001.1"/>
</dbReference>
<dbReference type="PANTHER" id="PTHR30531">
    <property type="entry name" value="FLAGELLAR BIOSYNTHETIC PROTEIN FLHB"/>
    <property type="match status" value="1"/>
</dbReference>
<evidence type="ECO:0000256" key="1">
    <source>
        <dbReference type="ARBA" id="ARBA00010690"/>
    </source>
</evidence>
<accession>A0A1H3JX81</accession>
<proteinExistence type="inferred from homology"/>
<feature type="transmembrane region" description="Helical" evidence="3">
    <location>
        <begin position="186"/>
        <end position="212"/>
    </location>
</feature>
<dbReference type="Pfam" id="PF01312">
    <property type="entry name" value="Bac_export_2"/>
    <property type="match status" value="1"/>
</dbReference>
<dbReference type="GO" id="GO:0005886">
    <property type="term" value="C:plasma membrane"/>
    <property type="evidence" value="ECO:0007669"/>
    <property type="project" value="TreeGrafter"/>
</dbReference>
<dbReference type="InterPro" id="IPR029025">
    <property type="entry name" value="T3SS_substrate_exporter_C"/>
</dbReference>
<protein>
    <submittedName>
        <fullName evidence="4">Flagellar biosynthetic protein FlhB</fullName>
    </submittedName>
</protein>
<evidence type="ECO:0000313" key="4">
    <source>
        <dbReference type="EMBL" id="SDY44543.1"/>
    </source>
</evidence>
<reference evidence="5" key="1">
    <citation type="submission" date="2016-10" db="EMBL/GenBank/DDBJ databases">
        <authorList>
            <person name="Varghese N."/>
            <person name="Submissions S."/>
        </authorList>
    </citation>
    <scope>NUCLEOTIDE SEQUENCE [LARGE SCALE GENOMIC DNA]</scope>
    <source>
        <strain evidence="5">DSM 100420</strain>
    </source>
</reference>
<keyword evidence="4" id="KW-0966">Cell projection</keyword>
<dbReference type="InterPro" id="IPR006135">
    <property type="entry name" value="T3SS_substrate_exporter"/>
</dbReference>
<keyword evidence="3" id="KW-0472">Membrane</keyword>
<feature type="region of interest" description="Disordered" evidence="2">
    <location>
        <begin position="222"/>
        <end position="246"/>
    </location>
</feature>
<organism evidence="4 5">
    <name type="scientific">Jannaschia faecimaris</name>
    <dbReference type="NCBI Taxonomy" id="1244108"/>
    <lineage>
        <taxon>Bacteria</taxon>
        <taxon>Pseudomonadati</taxon>
        <taxon>Pseudomonadota</taxon>
        <taxon>Alphaproteobacteria</taxon>
        <taxon>Rhodobacterales</taxon>
        <taxon>Roseobacteraceae</taxon>
        <taxon>Jannaschia</taxon>
    </lineage>
</organism>
<keyword evidence="5" id="KW-1185">Reference proteome</keyword>
<sequence length="357" mass="38299">MSADDGAERNHEATPQKLSEARKKGELVKSQDLATWASYLGILLCLMLLAPGLGQRFVDLGGTLLQDADNLSRPLRTGGAGQAARILGEGFLAVAILVAPAAALVIVVLLVQQAFVFAPGKLAPKLSRISLIANGANKFGPNGLFEFAKSAAKMTLFIGLMVFFLVRNADDFVAAAAGAPRAIPALIPSLLAKFVGIVVILSGAIAAVDYFWQRHSHLKKQRMTRQEVLDETKQSEGDPHLKSRRRQRAQDIALNQMLADVPDATVVVVNPTHYAVALRWSPLDPSPPICVAKGVDHTAARIREIAKQAGVPIYSDPPTARALHAVVEIGDPIDRAHFAAVAVAVRFARELTERSVR</sequence>
<dbReference type="PRINTS" id="PR00950">
    <property type="entry name" value="TYPE3IMSPROT"/>
</dbReference>
<keyword evidence="3" id="KW-0812">Transmembrane</keyword>
<feature type="transmembrane region" description="Helical" evidence="3">
    <location>
        <begin position="33"/>
        <end position="54"/>
    </location>
</feature>
<dbReference type="Proteomes" id="UP000198914">
    <property type="component" value="Unassembled WGS sequence"/>
</dbReference>
<dbReference type="AlphaFoldDB" id="A0A1H3JX81"/>
<feature type="transmembrane region" description="Helical" evidence="3">
    <location>
        <begin position="91"/>
        <end position="118"/>
    </location>
</feature>
<dbReference type="STRING" id="1244108.SAMN05444004_101460"/>
<gene>
    <name evidence="4" type="ORF">SAMN05444004_101460</name>
</gene>
<keyword evidence="4" id="KW-0282">Flagellum</keyword>
<dbReference type="GO" id="GO:0009306">
    <property type="term" value="P:protein secretion"/>
    <property type="evidence" value="ECO:0007669"/>
    <property type="project" value="InterPro"/>
</dbReference>
<evidence type="ECO:0000256" key="2">
    <source>
        <dbReference type="SAM" id="MobiDB-lite"/>
    </source>
</evidence>
<dbReference type="OrthoDB" id="9807950at2"/>